<keyword evidence="3" id="KW-1185">Reference proteome</keyword>
<proteinExistence type="predicted"/>
<name>A0A0C2BR18_9BURK</name>
<dbReference type="Gene3D" id="3.40.630.30">
    <property type="match status" value="1"/>
</dbReference>
<accession>A0A0C2BR18</accession>
<sequence length="384" mass="43710">MNMGDVSINASMTTMDQALAAPTQAQAGDAYSVTCHENDVPPFVEAELVRLYGNIYSSLCQFRIDGALSAPTSTYVERQGQEITAVFLFQRTKREARLLNEGIRIDGGALQRFVSYLFSTDRTLDLVSFHALQPDTRQLSFPHQRYNCLEDIVLSLPQNRVAYLDSLGNSTRNYIKRYLNKLKRSFPSLSHRIVVGAEIEEQHVRDIIRLNGARMAEKGKTAGVGTQEEQRILRLMRECGLLSVLMIDGRVCAGTINYQVGDNYFLEVIAHDPTYNEYRLGTLCCYLTICACIERGGAEYHFLWGKNDYKYRLLGIERSLDHLTVYRSQWHRFMHLGTALEDVSRSCRRKGQLWLHEMQHRDNAAARLAANLVGAMRNLRPARS</sequence>
<dbReference type="RefSeq" id="WP_040039399.1">
    <property type="nucleotide sequence ID" value="NZ_JWJG01000028.1"/>
</dbReference>
<evidence type="ECO:0000313" key="3">
    <source>
        <dbReference type="Proteomes" id="UP000031572"/>
    </source>
</evidence>
<protein>
    <recommendedName>
        <fullName evidence="1">BioF2-like acetyltransferase domain-containing protein</fullName>
    </recommendedName>
</protein>
<evidence type="ECO:0000313" key="2">
    <source>
        <dbReference type="EMBL" id="KIF80496.1"/>
    </source>
</evidence>
<dbReference type="SUPFAM" id="SSF55729">
    <property type="entry name" value="Acyl-CoA N-acyltransferases (Nat)"/>
    <property type="match status" value="1"/>
</dbReference>
<dbReference type="AlphaFoldDB" id="A0A0C2BR18"/>
<dbReference type="EMBL" id="JWJG01000028">
    <property type="protein sequence ID" value="KIF80496.1"/>
    <property type="molecule type" value="Genomic_DNA"/>
</dbReference>
<evidence type="ECO:0000259" key="1">
    <source>
        <dbReference type="Pfam" id="PF13480"/>
    </source>
</evidence>
<feature type="domain" description="BioF2-like acetyltransferase" evidence="1">
    <location>
        <begin position="170"/>
        <end position="310"/>
    </location>
</feature>
<dbReference type="Pfam" id="PF13480">
    <property type="entry name" value="Acetyltransf_6"/>
    <property type="match status" value="1"/>
</dbReference>
<organism evidence="2 3">
    <name type="scientific">Noviherbaspirillum autotrophicum</name>
    <dbReference type="NCBI Taxonomy" id="709839"/>
    <lineage>
        <taxon>Bacteria</taxon>
        <taxon>Pseudomonadati</taxon>
        <taxon>Pseudomonadota</taxon>
        <taxon>Betaproteobacteria</taxon>
        <taxon>Burkholderiales</taxon>
        <taxon>Oxalobacteraceae</taxon>
        <taxon>Noviherbaspirillum</taxon>
    </lineage>
</organism>
<gene>
    <name evidence="2" type="ORF">TSA66_06190</name>
</gene>
<dbReference type="OrthoDB" id="8767993at2"/>
<reference evidence="2 3" key="1">
    <citation type="submission" date="2014-12" db="EMBL/GenBank/DDBJ databases">
        <title>Denitrispirillum autotrophicum gen. nov., sp. nov., Denitrifying, Facultatively Autotrophic Bacteria Isolated from Rice Paddy Soil.</title>
        <authorList>
            <person name="Ishii S."/>
            <person name="Ashida N."/>
            <person name="Ohno H."/>
            <person name="Otsuka S."/>
            <person name="Yokota A."/>
            <person name="Senoo K."/>
        </authorList>
    </citation>
    <scope>NUCLEOTIDE SEQUENCE [LARGE SCALE GENOMIC DNA]</scope>
    <source>
        <strain evidence="2 3">TSA66</strain>
    </source>
</reference>
<dbReference type="InterPro" id="IPR016181">
    <property type="entry name" value="Acyl_CoA_acyltransferase"/>
</dbReference>
<dbReference type="InterPro" id="IPR038740">
    <property type="entry name" value="BioF2-like_GNAT_dom"/>
</dbReference>
<dbReference type="Proteomes" id="UP000031572">
    <property type="component" value="Unassembled WGS sequence"/>
</dbReference>
<comment type="caution">
    <text evidence="2">The sequence shown here is derived from an EMBL/GenBank/DDBJ whole genome shotgun (WGS) entry which is preliminary data.</text>
</comment>